<evidence type="ECO:0008006" key="3">
    <source>
        <dbReference type="Google" id="ProtNLM"/>
    </source>
</evidence>
<gene>
    <name evidence="1" type="ORF">PQO05_01505</name>
</gene>
<sequence length="158" mass="17332">MKPFVYLVFTLIAFAVIISCKKDSPKNNNDGLVGTWENRQIYPSATGHSQVFTFSANGTFETHATAFDAVSNQSLGYFYKSTGNYVLNGSDLSFSNIVYYGIPNNGSSAVPENQLVVGTQTYNSPYSVGFNAKRDSLSLLIHCPANANCIGLLWYKKK</sequence>
<evidence type="ECO:0000313" key="1">
    <source>
        <dbReference type="EMBL" id="WCT12605.1"/>
    </source>
</evidence>
<keyword evidence="2" id="KW-1185">Reference proteome</keyword>
<accession>A0ABY7T7Y5</accession>
<evidence type="ECO:0000313" key="2">
    <source>
        <dbReference type="Proteomes" id="UP001216139"/>
    </source>
</evidence>
<proteinExistence type="predicted"/>
<organism evidence="1 2">
    <name type="scientific">Mucilaginibacter jinjuensis</name>
    <dbReference type="NCBI Taxonomy" id="1176721"/>
    <lineage>
        <taxon>Bacteria</taxon>
        <taxon>Pseudomonadati</taxon>
        <taxon>Bacteroidota</taxon>
        <taxon>Sphingobacteriia</taxon>
        <taxon>Sphingobacteriales</taxon>
        <taxon>Sphingobacteriaceae</taxon>
        <taxon>Mucilaginibacter</taxon>
    </lineage>
</organism>
<name>A0ABY7T7Y5_9SPHI</name>
<dbReference type="PROSITE" id="PS51257">
    <property type="entry name" value="PROKAR_LIPOPROTEIN"/>
    <property type="match status" value="1"/>
</dbReference>
<dbReference type="Proteomes" id="UP001216139">
    <property type="component" value="Chromosome"/>
</dbReference>
<protein>
    <recommendedName>
        <fullName evidence="3">Lipocalin-like protein</fullName>
    </recommendedName>
</protein>
<reference evidence="1 2" key="1">
    <citation type="submission" date="2023-02" db="EMBL/GenBank/DDBJ databases">
        <title>Genome sequence of Mucilaginibacter jinjuensis strain KACC 16571.</title>
        <authorList>
            <person name="Kim S."/>
            <person name="Heo J."/>
            <person name="Kwon S.-W."/>
        </authorList>
    </citation>
    <scope>NUCLEOTIDE SEQUENCE [LARGE SCALE GENOMIC DNA]</scope>
    <source>
        <strain evidence="1 2">KACC 16571</strain>
    </source>
</reference>
<dbReference type="RefSeq" id="WP_273630868.1">
    <property type="nucleotide sequence ID" value="NZ_CP117167.1"/>
</dbReference>
<dbReference type="EMBL" id="CP117167">
    <property type="protein sequence ID" value="WCT12605.1"/>
    <property type="molecule type" value="Genomic_DNA"/>
</dbReference>